<evidence type="ECO:0000313" key="10">
    <source>
        <dbReference type="EMBL" id="KAF1990189.1"/>
    </source>
</evidence>
<comment type="subcellular location">
    <subcellularLocation>
        <location evidence="2">Nucleus</location>
    </subcellularLocation>
</comment>
<comment type="function">
    <text evidence="1">May play a role in mRNA splicing.</text>
</comment>
<gene>
    <name evidence="10" type="ORF">K402DRAFT_390486</name>
</gene>
<comment type="similarity">
    <text evidence="3">Belongs to the SNUT3 family.</text>
</comment>
<dbReference type="PANTHER" id="PTHR31077">
    <property type="entry name" value="U4/U6.U5 SMALL NUCLEAR RIBONUCLEOPROTEIN 27 KDA PROTEIN"/>
    <property type="match status" value="1"/>
</dbReference>
<dbReference type="AlphaFoldDB" id="A0A6G1HAZ6"/>
<reference evidence="10" key="1">
    <citation type="journal article" date="2020" name="Stud. Mycol.">
        <title>101 Dothideomycetes genomes: a test case for predicting lifestyles and emergence of pathogens.</title>
        <authorList>
            <person name="Haridas S."/>
            <person name="Albert R."/>
            <person name="Binder M."/>
            <person name="Bloem J."/>
            <person name="Labutti K."/>
            <person name="Salamov A."/>
            <person name="Andreopoulos B."/>
            <person name="Baker S."/>
            <person name="Barry K."/>
            <person name="Bills G."/>
            <person name="Bluhm B."/>
            <person name="Cannon C."/>
            <person name="Castanera R."/>
            <person name="Culley D."/>
            <person name="Daum C."/>
            <person name="Ezra D."/>
            <person name="Gonzalez J."/>
            <person name="Henrissat B."/>
            <person name="Kuo A."/>
            <person name="Liang C."/>
            <person name="Lipzen A."/>
            <person name="Lutzoni F."/>
            <person name="Magnuson J."/>
            <person name="Mondo S."/>
            <person name="Nolan M."/>
            <person name="Ohm R."/>
            <person name="Pangilinan J."/>
            <person name="Park H.-J."/>
            <person name="Ramirez L."/>
            <person name="Alfaro M."/>
            <person name="Sun H."/>
            <person name="Tritt A."/>
            <person name="Yoshinaga Y."/>
            <person name="Zwiers L.-H."/>
            <person name="Turgeon B."/>
            <person name="Goodwin S."/>
            <person name="Spatafora J."/>
            <person name="Crous P."/>
            <person name="Grigoriev I."/>
        </authorList>
    </citation>
    <scope>NUCLEOTIDE SEQUENCE</scope>
    <source>
        <strain evidence="10">CBS 113979</strain>
    </source>
</reference>
<feature type="region of interest" description="Disordered" evidence="8">
    <location>
        <begin position="1"/>
        <end position="127"/>
    </location>
</feature>
<keyword evidence="5" id="KW-0507">mRNA processing</keyword>
<evidence type="ECO:0000256" key="8">
    <source>
        <dbReference type="SAM" id="MobiDB-lite"/>
    </source>
</evidence>
<keyword evidence="7" id="KW-0539">Nucleus</keyword>
<dbReference type="Pfam" id="PF08648">
    <property type="entry name" value="SNRNP27"/>
    <property type="match status" value="1"/>
</dbReference>
<dbReference type="GO" id="GO:0006397">
    <property type="term" value="P:mRNA processing"/>
    <property type="evidence" value="ECO:0007669"/>
    <property type="project" value="UniProtKB-KW"/>
</dbReference>
<organism evidence="10 11">
    <name type="scientific">Aulographum hederae CBS 113979</name>
    <dbReference type="NCBI Taxonomy" id="1176131"/>
    <lineage>
        <taxon>Eukaryota</taxon>
        <taxon>Fungi</taxon>
        <taxon>Dikarya</taxon>
        <taxon>Ascomycota</taxon>
        <taxon>Pezizomycotina</taxon>
        <taxon>Dothideomycetes</taxon>
        <taxon>Pleosporomycetidae</taxon>
        <taxon>Aulographales</taxon>
        <taxon>Aulographaceae</taxon>
    </lineage>
</organism>
<evidence type="ECO:0000256" key="1">
    <source>
        <dbReference type="ARBA" id="ARBA00003632"/>
    </source>
</evidence>
<protein>
    <recommendedName>
        <fullName evidence="9">U4/U6.U5 small nuclear ribonucleoprotein 27kDa protein domain-containing protein</fullName>
    </recommendedName>
</protein>
<dbReference type="EMBL" id="ML977143">
    <property type="protein sequence ID" value="KAF1990189.1"/>
    <property type="molecule type" value="Genomic_DNA"/>
</dbReference>
<evidence type="ECO:0000256" key="5">
    <source>
        <dbReference type="ARBA" id="ARBA00022664"/>
    </source>
</evidence>
<feature type="domain" description="U4/U6.U5 small nuclear ribonucleoprotein 27kDa protein" evidence="9">
    <location>
        <begin position="145"/>
        <end position="199"/>
    </location>
</feature>
<comment type="subunit">
    <text evidence="4">Part of a tri-snRNP complex.</text>
</comment>
<sequence length="201" mass="23411">MSDRRQDRRGGRLPRPDNRRSERSRSPRGRRDRDERGDRRVRSPLRGDKRRDDRTFRQDDRRDRRQDDRRQDDRRDRRQQDRPPVRPQDDKKVEKVEKTTEAKPKAEEKPAPAAAAAAAAAPVAGTEENAPVDLANLDYEDNDAMEAAMMEVMGFAKFNTTKDTKVPGNDKNYGVFKVKSRDYRQYMNRQGGFNRPLSPGK</sequence>
<evidence type="ECO:0000256" key="7">
    <source>
        <dbReference type="ARBA" id="ARBA00023242"/>
    </source>
</evidence>
<evidence type="ECO:0000259" key="9">
    <source>
        <dbReference type="Pfam" id="PF08648"/>
    </source>
</evidence>
<name>A0A6G1HAZ6_9PEZI</name>
<evidence type="ECO:0000313" key="11">
    <source>
        <dbReference type="Proteomes" id="UP000800041"/>
    </source>
</evidence>
<dbReference type="Proteomes" id="UP000800041">
    <property type="component" value="Unassembled WGS sequence"/>
</dbReference>
<evidence type="ECO:0000256" key="3">
    <source>
        <dbReference type="ARBA" id="ARBA00008218"/>
    </source>
</evidence>
<dbReference type="GO" id="GO:0008380">
    <property type="term" value="P:RNA splicing"/>
    <property type="evidence" value="ECO:0007669"/>
    <property type="project" value="UniProtKB-KW"/>
</dbReference>
<dbReference type="GO" id="GO:0071011">
    <property type="term" value="C:precatalytic spliceosome"/>
    <property type="evidence" value="ECO:0007669"/>
    <property type="project" value="TreeGrafter"/>
</dbReference>
<dbReference type="PANTHER" id="PTHR31077:SF1">
    <property type="entry name" value="U4_U6.U5 SMALL NUCLEAR RIBONUCLEOPROTEIN 27 KDA PROTEIN"/>
    <property type="match status" value="1"/>
</dbReference>
<keyword evidence="11" id="KW-1185">Reference proteome</keyword>
<keyword evidence="6" id="KW-0508">mRNA splicing</keyword>
<feature type="compositionally biased region" description="Basic and acidic residues" evidence="8">
    <location>
        <begin position="1"/>
        <end position="110"/>
    </location>
</feature>
<evidence type="ECO:0000256" key="6">
    <source>
        <dbReference type="ARBA" id="ARBA00023187"/>
    </source>
</evidence>
<evidence type="ECO:0000256" key="2">
    <source>
        <dbReference type="ARBA" id="ARBA00004123"/>
    </source>
</evidence>
<dbReference type="OrthoDB" id="21368at2759"/>
<feature type="compositionally biased region" description="Low complexity" evidence="8">
    <location>
        <begin position="111"/>
        <end position="127"/>
    </location>
</feature>
<dbReference type="InterPro" id="IPR013957">
    <property type="entry name" value="SNRNP27"/>
</dbReference>
<proteinExistence type="inferred from homology"/>
<evidence type="ECO:0000256" key="4">
    <source>
        <dbReference type="ARBA" id="ARBA00011825"/>
    </source>
</evidence>
<accession>A0A6G1HAZ6</accession>